<evidence type="ECO:0000256" key="6">
    <source>
        <dbReference type="ARBA" id="ARBA00022801"/>
    </source>
</evidence>
<feature type="domain" description="Tyrosine specific protein phosphatases" evidence="15">
    <location>
        <begin position="202"/>
        <end position="277"/>
    </location>
</feature>
<feature type="region of interest" description="Disordered" evidence="12">
    <location>
        <begin position="294"/>
        <end position="431"/>
    </location>
</feature>
<keyword evidence="7" id="KW-0256">Endoplasmic reticulum</keyword>
<dbReference type="InterPro" id="IPR016130">
    <property type="entry name" value="Tyr_Pase_AS"/>
</dbReference>
<evidence type="ECO:0000256" key="10">
    <source>
        <dbReference type="PIRSR" id="PIRSR000926-1"/>
    </source>
</evidence>
<dbReference type="InterPro" id="IPR012265">
    <property type="entry name" value="Ptpn1/Ptpn2"/>
</dbReference>
<feature type="transmembrane region" description="Helical" evidence="13">
    <location>
        <begin position="458"/>
        <end position="483"/>
    </location>
</feature>
<dbReference type="PROSITE" id="PS00383">
    <property type="entry name" value="TYR_PHOSPHATASE_1"/>
    <property type="match status" value="1"/>
</dbReference>
<feature type="active site" description="Phosphocysteine intermediate" evidence="10">
    <location>
        <position position="225"/>
    </location>
</feature>
<dbReference type="PROSITE" id="PS50056">
    <property type="entry name" value="TYR_PHOSPHATASE_2"/>
    <property type="match status" value="1"/>
</dbReference>
<dbReference type="InterPro" id="IPR003595">
    <property type="entry name" value="Tyr_Pase_cat"/>
</dbReference>
<evidence type="ECO:0000256" key="1">
    <source>
        <dbReference type="ARBA" id="ARBA00004240"/>
    </source>
</evidence>
<evidence type="ECO:0000256" key="12">
    <source>
        <dbReference type="SAM" id="MobiDB-lite"/>
    </source>
</evidence>
<reference evidence="16" key="1">
    <citation type="submission" date="2021-05" db="EMBL/GenBank/DDBJ databases">
        <authorList>
            <person name="Alioto T."/>
            <person name="Alioto T."/>
            <person name="Gomez Garrido J."/>
        </authorList>
    </citation>
    <scope>NUCLEOTIDE SEQUENCE</scope>
</reference>
<dbReference type="PRINTS" id="PR00700">
    <property type="entry name" value="PRTYPHPHTASE"/>
</dbReference>
<dbReference type="Pfam" id="PF00102">
    <property type="entry name" value="Y_phosphatase"/>
    <property type="match status" value="1"/>
</dbReference>
<dbReference type="InterPro" id="IPR000242">
    <property type="entry name" value="PTP_cat"/>
</dbReference>
<dbReference type="PANTHER" id="PTHR46047">
    <property type="entry name" value="TYROSINE-PROTEIN PHOSPHATASE NON-RECEPTOR TYPE 61F"/>
    <property type="match status" value="1"/>
</dbReference>
<keyword evidence="13" id="KW-0812">Transmembrane</keyword>
<evidence type="ECO:0000256" key="4">
    <source>
        <dbReference type="ARBA" id="ARBA00013064"/>
    </source>
</evidence>
<feature type="compositionally biased region" description="Low complexity" evidence="12">
    <location>
        <begin position="401"/>
        <end position="410"/>
    </location>
</feature>
<dbReference type="AlphaFoldDB" id="A0A8D8LYJ9"/>
<dbReference type="PROSITE" id="PS50055">
    <property type="entry name" value="TYR_PHOSPHATASE_PTP"/>
    <property type="match status" value="1"/>
</dbReference>
<keyword evidence="9 13" id="KW-0472">Membrane</keyword>
<evidence type="ECO:0000256" key="8">
    <source>
        <dbReference type="ARBA" id="ARBA00022912"/>
    </source>
</evidence>
<dbReference type="GO" id="GO:0019901">
    <property type="term" value="F:protein kinase binding"/>
    <property type="evidence" value="ECO:0007669"/>
    <property type="project" value="TreeGrafter"/>
</dbReference>
<dbReference type="SUPFAM" id="SSF52799">
    <property type="entry name" value="(Phosphotyrosine protein) phosphatases II"/>
    <property type="match status" value="1"/>
</dbReference>
<dbReference type="GO" id="GO:0048666">
    <property type="term" value="P:neuron development"/>
    <property type="evidence" value="ECO:0007669"/>
    <property type="project" value="UniProtKB-ARBA"/>
</dbReference>
<sequence length="502" mass="55861">MSDKCEKTGIELEFEDIDSKNLWVAVYNRIKTVSNAYDYTLDDAKKSENRTLNRYRDVIPYDHSRITLQRCSNDYINANLVEIEQANRKYILTQGPLENTIAHFWVMVWEQNCKAIVMLNKIIEKNQLKCSQYWPASSSSDLDLPDVNLSVHLDSEVNHSYFVTRHLRVTDKSSQEAPRNVILFHYTTWPDFGVPQSPTALLRFMRAVRQSGALDESSGPPIVHCSAGIGRSGTFILVDCCLKLISDQKVDKVSVQEILLEMRHYRMGLIQTPDQLRFSYQAIIQGIRTDWEAEDDNSLPATPTSELAPVKSTNGLIDSASSSDEEPPTIPPRGASRGPPPDKPLPTPPTTPDDELPPLPPRKDVPDSDSDQGNSNSDDNSVRNRRKRKAEPLPSSPPSSPSDEMSPQNGFGNGGGGDARKRKTEEKAASIAEKVKLMQKKQTDAEDKKKRNGERWAFALRVLTHPYSLMGLVALGGGLYYYALAWAAQGGHARPAGPASGL</sequence>
<evidence type="ECO:0000259" key="15">
    <source>
        <dbReference type="PROSITE" id="PS50056"/>
    </source>
</evidence>
<keyword evidence="8" id="KW-0904">Protein phosphatase</keyword>
<dbReference type="GO" id="GO:0004726">
    <property type="term" value="F:non-membrane spanning protein tyrosine phosphatase activity"/>
    <property type="evidence" value="ECO:0007669"/>
    <property type="project" value="TreeGrafter"/>
</dbReference>
<evidence type="ECO:0000256" key="2">
    <source>
        <dbReference type="ARBA" id="ARBA00004308"/>
    </source>
</evidence>
<dbReference type="EMBL" id="HBUF01200816">
    <property type="protein sequence ID" value="CAG6661843.1"/>
    <property type="molecule type" value="Transcribed_RNA"/>
</dbReference>
<dbReference type="GO" id="GO:0005783">
    <property type="term" value="C:endoplasmic reticulum"/>
    <property type="evidence" value="ECO:0007669"/>
    <property type="project" value="UniProtKB-SubCell"/>
</dbReference>
<name>A0A8D8LYJ9_9HEMI</name>
<feature type="binding site" evidence="11">
    <location>
        <position position="271"/>
    </location>
    <ligand>
        <name>substrate</name>
    </ligand>
</feature>
<dbReference type="GO" id="GO:0005634">
    <property type="term" value="C:nucleus"/>
    <property type="evidence" value="ECO:0007669"/>
    <property type="project" value="TreeGrafter"/>
</dbReference>
<keyword evidence="5" id="KW-0597">Phosphoprotein</keyword>
<evidence type="ECO:0000256" key="11">
    <source>
        <dbReference type="PIRSR" id="PIRSR000926-2"/>
    </source>
</evidence>
<dbReference type="GO" id="GO:0046426">
    <property type="term" value="P:negative regulation of receptor signaling pathway via JAK-STAT"/>
    <property type="evidence" value="ECO:0007669"/>
    <property type="project" value="TreeGrafter"/>
</dbReference>
<evidence type="ECO:0000256" key="7">
    <source>
        <dbReference type="ARBA" id="ARBA00022824"/>
    </source>
</evidence>
<dbReference type="EMBL" id="HBUF01377439">
    <property type="protein sequence ID" value="CAG6728936.1"/>
    <property type="molecule type" value="Transcribed_RNA"/>
</dbReference>
<evidence type="ECO:0000256" key="13">
    <source>
        <dbReference type="SAM" id="Phobius"/>
    </source>
</evidence>
<evidence type="ECO:0000256" key="5">
    <source>
        <dbReference type="ARBA" id="ARBA00022553"/>
    </source>
</evidence>
<evidence type="ECO:0000256" key="9">
    <source>
        <dbReference type="ARBA" id="ARBA00023136"/>
    </source>
</evidence>
<protein>
    <recommendedName>
        <fullName evidence="4">protein-tyrosine-phosphatase</fullName>
        <ecNumber evidence="4">3.1.3.48</ecNumber>
    </recommendedName>
</protein>
<feature type="binding site" evidence="11">
    <location>
        <begin position="225"/>
        <end position="231"/>
    </location>
    <ligand>
        <name>substrate</name>
    </ligand>
</feature>
<dbReference type="PANTHER" id="PTHR46047:SF3">
    <property type="entry name" value="TYROSINE-PROTEIN PHOSPHATASE NON-RECEPTOR TYPE 61F"/>
    <property type="match status" value="1"/>
</dbReference>
<accession>A0A8D8LYJ9</accession>
<feature type="compositionally biased region" description="Polar residues" evidence="12">
    <location>
        <begin position="299"/>
        <end position="322"/>
    </location>
</feature>
<organism evidence="16">
    <name type="scientific">Cacopsylla melanoneura</name>
    <dbReference type="NCBI Taxonomy" id="428564"/>
    <lineage>
        <taxon>Eukaryota</taxon>
        <taxon>Metazoa</taxon>
        <taxon>Ecdysozoa</taxon>
        <taxon>Arthropoda</taxon>
        <taxon>Hexapoda</taxon>
        <taxon>Insecta</taxon>
        <taxon>Pterygota</taxon>
        <taxon>Neoptera</taxon>
        <taxon>Paraneoptera</taxon>
        <taxon>Hemiptera</taxon>
        <taxon>Sternorrhyncha</taxon>
        <taxon>Psylloidea</taxon>
        <taxon>Psyllidae</taxon>
        <taxon>Psyllinae</taxon>
        <taxon>Cacopsylla</taxon>
    </lineage>
</organism>
<comment type="subcellular location">
    <subcellularLocation>
        <location evidence="2">Endomembrane system</location>
    </subcellularLocation>
    <subcellularLocation>
        <location evidence="1">Endoplasmic reticulum</location>
    </subcellularLocation>
</comment>
<dbReference type="Gene3D" id="3.90.190.10">
    <property type="entry name" value="Protein tyrosine phosphatase superfamily"/>
    <property type="match status" value="1"/>
</dbReference>
<dbReference type="InterPro" id="IPR000387">
    <property type="entry name" value="Tyr_Pase_dom"/>
</dbReference>
<feature type="compositionally biased region" description="Pro residues" evidence="12">
    <location>
        <begin position="338"/>
        <end position="351"/>
    </location>
</feature>
<keyword evidence="6" id="KW-0378">Hydrolase</keyword>
<proteinExistence type="inferred from homology"/>
<dbReference type="SMART" id="SM00404">
    <property type="entry name" value="PTPc_motif"/>
    <property type="match status" value="1"/>
</dbReference>
<dbReference type="SMART" id="SM00194">
    <property type="entry name" value="PTPc"/>
    <property type="match status" value="1"/>
</dbReference>
<dbReference type="EMBL" id="HBUF01027824">
    <property type="protein sequence ID" value="CAG6613516.1"/>
    <property type="molecule type" value="Transcribed_RNA"/>
</dbReference>
<dbReference type="InterPro" id="IPR051985">
    <property type="entry name" value="NR_tyrosine_phosphatase"/>
</dbReference>
<comment type="similarity">
    <text evidence="3">Belongs to the protein-tyrosine phosphatase family. Non-receptor class 1 subfamily.</text>
</comment>
<evidence type="ECO:0000256" key="3">
    <source>
        <dbReference type="ARBA" id="ARBA00009701"/>
    </source>
</evidence>
<dbReference type="InterPro" id="IPR029021">
    <property type="entry name" value="Prot-tyrosine_phosphatase-like"/>
</dbReference>
<evidence type="ECO:0000259" key="14">
    <source>
        <dbReference type="PROSITE" id="PS50055"/>
    </source>
</evidence>
<keyword evidence="16" id="KW-0675">Receptor</keyword>
<feature type="binding site" evidence="11">
    <location>
        <position position="191"/>
    </location>
    <ligand>
        <name>substrate</name>
    </ligand>
</feature>
<evidence type="ECO:0000313" key="16">
    <source>
        <dbReference type="EMBL" id="CAG6613516.1"/>
    </source>
</evidence>
<keyword evidence="13" id="KW-1133">Transmembrane helix</keyword>
<dbReference type="EC" id="3.1.3.48" evidence="4"/>
<feature type="domain" description="Tyrosine-protein phosphatase" evidence="14">
    <location>
        <begin position="10"/>
        <end position="286"/>
    </location>
</feature>
<dbReference type="GO" id="GO:0070373">
    <property type="term" value="P:negative regulation of ERK1 and ERK2 cascade"/>
    <property type="evidence" value="ECO:0007669"/>
    <property type="project" value="TreeGrafter"/>
</dbReference>
<dbReference type="PIRSF" id="PIRSF000926">
    <property type="entry name" value="Tyr-Ptase_nr1"/>
    <property type="match status" value="1"/>
</dbReference>